<dbReference type="PANTHER" id="PTHR15157:SF5">
    <property type="entry name" value="UV RADIATION RESISTANCE-ASSOCIATED GENE PROTEIN"/>
    <property type="match status" value="1"/>
</dbReference>
<name>A0ABY8EI05_MALFU</name>
<evidence type="ECO:0000256" key="3">
    <source>
        <dbReference type="ARBA" id="ARBA00023054"/>
    </source>
</evidence>
<evidence type="ECO:0000256" key="2">
    <source>
        <dbReference type="ARBA" id="ARBA00013807"/>
    </source>
</evidence>
<evidence type="ECO:0000256" key="1">
    <source>
        <dbReference type="ARBA" id="ARBA00009574"/>
    </source>
</evidence>
<dbReference type="EMBL" id="CP046234">
    <property type="protein sequence ID" value="WFD45463.1"/>
    <property type="molecule type" value="Genomic_DNA"/>
</dbReference>
<keyword evidence="3 4" id="KW-0175">Coiled coil</keyword>
<sequence>MAAAHRRLADLAAVHVRNAQASTASSASDTPCVSACFVTLRRPNEPPFYITPPAPTAQASWGEYTSPPIRPAHDFAPSAWSHTPELLVGLYVCTGQRWSCLWEVLIDLRTLPSLGTELGTVYEPQPNLVYLGLRQNRADTQLEYIAIHNDASHEPDAEEAGRRAMLLSMVETHMQRSCTLAQALSVVHVQGDLNALHDALHTLQRRCGYALTDNGLAEKRHQLESRQRLKDLRHRVQLRKEEVSRARAAVVEARSTLQTRRNNLDRGAALLQDIRQRRTRAQEASTETTKRAEELEQSIQQHRVRLLRDLEFIYPIQLESARDLLYSIAGLALPNGVASTDERSGALVHKSALDESAAALAYVAQIVVLASAYLHIPLPYPLRPVGSRAVVQDPISVMSGPRTFALYGKGVEPYRYEYGVFLLNKDIEQLMHAYGVPMLDLRNTLPNVKNLLVTLASL</sequence>
<proteinExistence type="inferred from homology"/>
<gene>
    <name evidence="5" type="ORF">GLX27_000083</name>
</gene>
<evidence type="ECO:0000256" key="4">
    <source>
        <dbReference type="SAM" id="Coils"/>
    </source>
</evidence>
<feature type="coiled-coil region" evidence="4">
    <location>
        <begin position="278"/>
        <end position="305"/>
    </location>
</feature>
<organism evidence="5 6">
    <name type="scientific">Malassezia furfur</name>
    <name type="common">Pityriasis versicolor infection agent</name>
    <name type="synonym">Pityrosporum furfur</name>
    <dbReference type="NCBI Taxonomy" id="55194"/>
    <lineage>
        <taxon>Eukaryota</taxon>
        <taxon>Fungi</taxon>
        <taxon>Dikarya</taxon>
        <taxon>Basidiomycota</taxon>
        <taxon>Ustilaginomycotina</taxon>
        <taxon>Malasseziomycetes</taxon>
        <taxon>Malasseziales</taxon>
        <taxon>Malasseziaceae</taxon>
        <taxon>Malassezia</taxon>
    </lineage>
</organism>
<dbReference type="Proteomes" id="UP000818624">
    <property type="component" value="Chromosome 1"/>
</dbReference>
<evidence type="ECO:0000313" key="6">
    <source>
        <dbReference type="Proteomes" id="UP000818624"/>
    </source>
</evidence>
<keyword evidence="6" id="KW-1185">Reference proteome</keyword>
<accession>A0ABY8EI05</accession>
<dbReference type="Pfam" id="PF10186">
    <property type="entry name" value="ATG14"/>
    <property type="match status" value="1"/>
</dbReference>
<protein>
    <recommendedName>
        <fullName evidence="2">Autophagy-related protein 14</fullName>
    </recommendedName>
</protein>
<dbReference type="PANTHER" id="PTHR15157">
    <property type="entry name" value="UV RADIATION RESISTANCE-ASSOCIATED GENE PROTEIN"/>
    <property type="match status" value="1"/>
</dbReference>
<dbReference type="InterPro" id="IPR018791">
    <property type="entry name" value="UV_resistance/autophagy_Atg14"/>
</dbReference>
<evidence type="ECO:0000313" key="5">
    <source>
        <dbReference type="EMBL" id="WFD45463.1"/>
    </source>
</evidence>
<comment type="similarity">
    <text evidence="1">Belongs to the ATG14 family.</text>
</comment>
<reference evidence="5 6" key="1">
    <citation type="journal article" date="2020" name="Elife">
        <title>Loss of centromere function drives karyotype evolution in closely related Malassezia species.</title>
        <authorList>
            <person name="Sankaranarayanan S.R."/>
            <person name="Ianiri G."/>
            <person name="Coelho M.A."/>
            <person name="Reza M.H."/>
            <person name="Thimmappa B.C."/>
            <person name="Ganguly P."/>
            <person name="Vadnala R.N."/>
            <person name="Sun S."/>
            <person name="Siddharthan R."/>
            <person name="Tellgren-Roth C."/>
            <person name="Dawson T.L."/>
            <person name="Heitman J."/>
            <person name="Sanyal K."/>
        </authorList>
    </citation>
    <scope>NUCLEOTIDE SEQUENCE [LARGE SCALE GENOMIC DNA]</scope>
    <source>
        <strain evidence="5">CBS14141</strain>
    </source>
</reference>